<evidence type="ECO:0000259" key="7">
    <source>
        <dbReference type="PROSITE" id="PS51900"/>
    </source>
</evidence>
<keyword evidence="4" id="KW-0233">DNA recombination</keyword>
<sequence>MNLIESFKQWLTEEGKSPKTIESYVGDVEGFQKYLTEKAVDTSQPLSRFSFVRYKQHLLDNEYAIATINKKINSLKVYNDFLQKKGMVSESYIQLKRDRVQIAAGSEQIVTALSEEQVEKLLFYLEDHTKVSQRNKLIAYLLLYTGVRVSELVSIKLSDIDYLASTLTVRGKGGKIREISLRQDVVHLIRTYVKEERLKSKFKDSEYLLLSQRAPKVHRDAVRDWLANVSKELGFKLHPHLFRHTFCTRLLKKGVDLTTVSKLAGHSTVNMTAKFYIQTTRQEKMDAVQLL</sequence>
<dbReference type="CDD" id="cd00397">
    <property type="entry name" value="DNA_BRE_C"/>
    <property type="match status" value="1"/>
</dbReference>
<dbReference type="Pfam" id="PF02899">
    <property type="entry name" value="Phage_int_SAM_1"/>
    <property type="match status" value="1"/>
</dbReference>
<dbReference type="SUPFAM" id="SSF56349">
    <property type="entry name" value="DNA breaking-rejoining enzymes"/>
    <property type="match status" value="1"/>
</dbReference>
<dbReference type="GO" id="GO:0006310">
    <property type="term" value="P:DNA recombination"/>
    <property type="evidence" value="ECO:0007669"/>
    <property type="project" value="UniProtKB-KW"/>
</dbReference>
<keyword evidence="3 5" id="KW-0238">DNA-binding</keyword>
<evidence type="ECO:0000313" key="9">
    <source>
        <dbReference type="Proteomes" id="UP001339962"/>
    </source>
</evidence>
<evidence type="ECO:0000313" key="8">
    <source>
        <dbReference type="EMBL" id="MED5053040.1"/>
    </source>
</evidence>
<protein>
    <submittedName>
        <fullName evidence="8">Tyrosine-type recombinase/integrase</fullName>
    </submittedName>
</protein>
<dbReference type="Gene3D" id="1.10.443.10">
    <property type="entry name" value="Intergrase catalytic core"/>
    <property type="match status" value="1"/>
</dbReference>
<reference evidence="8 9" key="1">
    <citation type="submission" date="2023-03" db="EMBL/GenBank/DDBJ databases">
        <title>Bacillus Genome Sequencing.</title>
        <authorList>
            <person name="Dunlap C."/>
        </authorList>
    </citation>
    <scope>NUCLEOTIDE SEQUENCE [LARGE SCALE GENOMIC DNA]</scope>
    <source>
        <strain evidence="8 9">NRS-38</strain>
    </source>
</reference>
<feature type="domain" description="Tyr recombinase" evidence="6">
    <location>
        <begin position="108"/>
        <end position="289"/>
    </location>
</feature>
<evidence type="ECO:0000256" key="1">
    <source>
        <dbReference type="ARBA" id="ARBA00008857"/>
    </source>
</evidence>
<evidence type="ECO:0000256" key="5">
    <source>
        <dbReference type="PROSITE-ProRule" id="PRU01248"/>
    </source>
</evidence>
<keyword evidence="2" id="KW-0229">DNA integration</keyword>
<gene>
    <name evidence="8" type="ORF">P9850_14655</name>
</gene>
<dbReference type="PROSITE" id="PS51898">
    <property type="entry name" value="TYR_RECOMBINASE"/>
    <property type="match status" value="1"/>
</dbReference>
<name>A0ABD5IXG1_9BACL</name>
<evidence type="ECO:0000256" key="3">
    <source>
        <dbReference type="ARBA" id="ARBA00023125"/>
    </source>
</evidence>
<dbReference type="Pfam" id="PF00589">
    <property type="entry name" value="Phage_integrase"/>
    <property type="match status" value="1"/>
</dbReference>
<dbReference type="InterPro" id="IPR004107">
    <property type="entry name" value="Integrase_SAM-like_N"/>
</dbReference>
<dbReference type="AlphaFoldDB" id="A0ABD5IXG1"/>
<dbReference type="PROSITE" id="PS51900">
    <property type="entry name" value="CB"/>
    <property type="match status" value="1"/>
</dbReference>
<evidence type="ECO:0000256" key="4">
    <source>
        <dbReference type="ARBA" id="ARBA00023172"/>
    </source>
</evidence>
<dbReference type="Gene3D" id="1.10.150.130">
    <property type="match status" value="1"/>
</dbReference>
<evidence type="ECO:0000256" key="2">
    <source>
        <dbReference type="ARBA" id="ARBA00022908"/>
    </source>
</evidence>
<dbReference type="InterPro" id="IPR013762">
    <property type="entry name" value="Integrase-like_cat_sf"/>
</dbReference>
<dbReference type="PANTHER" id="PTHR30349:SF41">
    <property type="entry name" value="INTEGRASE_RECOMBINASE PROTEIN MJ0367-RELATED"/>
    <property type="match status" value="1"/>
</dbReference>
<dbReference type="RefSeq" id="WP_328219302.1">
    <property type="nucleotide sequence ID" value="NZ_JARTLI010000038.1"/>
</dbReference>
<dbReference type="InterPro" id="IPR044068">
    <property type="entry name" value="CB"/>
</dbReference>
<dbReference type="GO" id="GO:0015074">
    <property type="term" value="P:DNA integration"/>
    <property type="evidence" value="ECO:0007669"/>
    <property type="project" value="UniProtKB-KW"/>
</dbReference>
<evidence type="ECO:0000259" key="6">
    <source>
        <dbReference type="PROSITE" id="PS51898"/>
    </source>
</evidence>
<dbReference type="GO" id="GO:0003677">
    <property type="term" value="F:DNA binding"/>
    <property type="evidence" value="ECO:0007669"/>
    <property type="project" value="UniProtKB-UniRule"/>
</dbReference>
<dbReference type="Proteomes" id="UP001339962">
    <property type="component" value="Unassembled WGS sequence"/>
</dbReference>
<dbReference type="PANTHER" id="PTHR30349">
    <property type="entry name" value="PHAGE INTEGRASE-RELATED"/>
    <property type="match status" value="1"/>
</dbReference>
<dbReference type="InterPro" id="IPR010998">
    <property type="entry name" value="Integrase_recombinase_N"/>
</dbReference>
<accession>A0ABD5IXG1</accession>
<feature type="domain" description="Core-binding (CB)" evidence="7">
    <location>
        <begin position="1"/>
        <end position="83"/>
    </location>
</feature>
<dbReference type="EMBL" id="JARTLI010000038">
    <property type="protein sequence ID" value="MED5053040.1"/>
    <property type="molecule type" value="Genomic_DNA"/>
</dbReference>
<comment type="caution">
    <text evidence="8">The sequence shown here is derived from an EMBL/GenBank/DDBJ whole genome shotgun (WGS) entry which is preliminary data.</text>
</comment>
<organism evidence="8 9">
    <name type="scientific">Anoxybacteroides rupiense</name>
    <dbReference type="NCBI Taxonomy" id="311460"/>
    <lineage>
        <taxon>Bacteria</taxon>
        <taxon>Bacillati</taxon>
        <taxon>Bacillota</taxon>
        <taxon>Bacilli</taxon>
        <taxon>Bacillales</taxon>
        <taxon>Anoxybacillaceae</taxon>
        <taxon>Anoxybacteroides</taxon>
    </lineage>
</organism>
<proteinExistence type="inferred from homology"/>
<dbReference type="InterPro" id="IPR011010">
    <property type="entry name" value="DNA_brk_join_enz"/>
</dbReference>
<comment type="similarity">
    <text evidence="1">Belongs to the 'phage' integrase family.</text>
</comment>
<dbReference type="InterPro" id="IPR050090">
    <property type="entry name" value="Tyrosine_recombinase_XerCD"/>
</dbReference>
<dbReference type="InterPro" id="IPR002104">
    <property type="entry name" value="Integrase_catalytic"/>
</dbReference>